<feature type="transmembrane region" description="Helical" evidence="1">
    <location>
        <begin position="102"/>
        <end position="119"/>
    </location>
</feature>
<evidence type="ECO:0000259" key="2">
    <source>
        <dbReference type="SMART" id="SM00460"/>
    </source>
</evidence>
<feature type="transmembrane region" description="Helical" evidence="1">
    <location>
        <begin position="7"/>
        <end position="26"/>
    </location>
</feature>
<feature type="transmembrane region" description="Helical" evidence="1">
    <location>
        <begin position="157"/>
        <end position="181"/>
    </location>
</feature>
<dbReference type="Pfam" id="PF01841">
    <property type="entry name" value="Transglut_core"/>
    <property type="match status" value="1"/>
</dbReference>
<dbReference type="InterPro" id="IPR025403">
    <property type="entry name" value="TgpA-like_C"/>
</dbReference>
<dbReference type="InterPro" id="IPR052901">
    <property type="entry name" value="Bact_TGase-like"/>
</dbReference>
<proteinExistence type="predicted"/>
<keyword evidence="4" id="KW-1185">Reference proteome</keyword>
<dbReference type="EMBL" id="CP042909">
    <property type="protein sequence ID" value="QJA06773.1"/>
    <property type="molecule type" value="Genomic_DNA"/>
</dbReference>
<keyword evidence="1" id="KW-0472">Membrane</keyword>
<dbReference type="InterPro" id="IPR021878">
    <property type="entry name" value="TgpA_N"/>
</dbReference>
<sequence>MREVRPLNIAYLCALAGFFLPGLLVFREIPPAYFFFCGLLGLAALFRERRELSLRIQALLALPALAYTVLRLSVETLIPVLSGFLLVLQTAKFLGPRTPRDLLQSFLLNTLLLVGAALLRFDLLYAGVFFLEVLLTVSGLFFLFASRESSRLPEPSAKALALASFGASVAVLFFSGFYFLVLPRARFTLFSLARGRGLTGVSDRVAPGEISALKEDQAVAFRVRWLRGRRPQRPYFRIYVYNVYRQGVWESRLPRRKRGRNEPADFEVEVLPEALGRGLPVPGYALEVATLKGPQAEVLSEGLVRTREEVLEPSLYRLKGRLGPYPADLPPEEFLYVPPEIRRALVGLALRLRRTSLPETVAAAVAYLQKHYTYTLSPGKPRGEPLLWFLFSSRKGHCEYFAGALTFLLRTLGIPARVVGGYAGGEWNPLGGYYLLRQNQAHTWVEYFDPARGWLSVDPTPASGGIQVPPSRWRLLWDYLEFKWYYWVLEYDFLKQRRLFLKVGRGLEGLPRSAWHPHLWPQAALLLVLPLLGILLWRRPRPRSPVEEFLCLFERRGLARLPGETLKTYAERLCRIFPHLSQEISRFVELYYREAYGQEKTRKAQQELLENLRARLDIEVSQGLKSFKKKRPFKL</sequence>
<dbReference type="PANTHER" id="PTHR42736:SF1">
    <property type="entry name" value="PROTEIN-GLUTAMINE GAMMA-GLUTAMYLTRANSFERASE"/>
    <property type="match status" value="1"/>
</dbReference>
<accession>A0A6H1WU88</accession>
<dbReference type="Pfam" id="PF11992">
    <property type="entry name" value="TgpA_N"/>
    <property type="match status" value="1"/>
</dbReference>
<feature type="transmembrane region" description="Helical" evidence="1">
    <location>
        <begin position="32"/>
        <end position="47"/>
    </location>
</feature>
<organism evidence="3 4">
    <name type="scientific">Thermosulfurimonas marina</name>
    <dbReference type="NCBI Taxonomy" id="2047767"/>
    <lineage>
        <taxon>Bacteria</taxon>
        <taxon>Pseudomonadati</taxon>
        <taxon>Thermodesulfobacteriota</taxon>
        <taxon>Thermodesulfobacteria</taxon>
        <taxon>Thermodesulfobacteriales</taxon>
        <taxon>Thermodesulfobacteriaceae</taxon>
        <taxon>Thermosulfurimonas</taxon>
    </lineage>
</organism>
<evidence type="ECO:0000313" key="4">
    <source>
        <dbReference type="Proteomes" id="UP000501253"/>
    </source>
</evidence>
<evidence type="ECO:0000313" key="3">
    <source>
        <dbReference type="EMBL" id="QJA06773.1"/>
    </source>
</evidence>
<dbReference type="SMART" id="SM00460">
    <property type="entry name" value="TGc"/>
    <property type="match status" value="1"/>
</dbReference>
<dbReference type="Gene3D" id="3.10.620.30">
    <property type="match status" value="1"/>
</dbReference>
<gene>
    <name evidence="3" type="ORF">FVE67_08210</name>
</gene>
<dbReference type="PANTHER" id="PTHR42736">
    <property type="entry name" value="PROTEIN-GLUTAMINE GAMMA-GLUTAMYLTRANSFERASE"/>
    <property type="match status" value="1"/>
</dbReference>
<keyword evidence="1" id="KW-0812">Transmembrane</keyword>
<dbReference type="SUPFAM" id="SSF54001">
    <property type="entry name" value="Cysteine proteinases"/>
    <property type="match status" value="1"/>
</dbReference>
<protein>
    <submittedName>
        <fullName evidence="3">DUF3488 domain-containing protein</fullName>
    </submittedName>
</protein>
<dbReference type="KEGG" id="tmai:FVE67_08210"/>
<reference evidence="3 4" key="1">
    <citation type="submission" date="2019-08" db="EMBL/GenBank/DDBJ databases">
        <title>Complete genome sequence of Thermosulfurimonas marina SU872T, an anaerobic thermophilic chemolithoautotrophic bacterium isolated from a shallow marine hydrothermal vent.</title>
        <authorList>
            <person name="Allioux M."/>
            <person name="Jebbar M."/>
            <person name="Slobodkina G."/>
            <person name="Slobodkin A."/>
            <person name="Moalic Y."/>
            <person name="Frolova A."/>
            <person name="Shao Z."/>
            <person name="Alain K."/>
        </authorList>
    </citation>
    <scope>NUCLEOTIDE SEQUENCE [LARGE SCALE GENOMIC DNA]</scope>
    <source>
        <strain evidence="3 4">SU872</strain>
    </source>
</reference>
<feature type="transmembrane region" description="Helical" evidence="1">
    <location>
        <begin position="125"/>
        <end position="145"/>
    </location>
</feature>
<dbReference type="Proteomes" id="UP000501253">
    <property type="component" value="Chromosome"/>
</dbReference>
<dbReference type="AlphaFoldDB" id="A0A6H1WU88"/>
<feature type="domain" description="Transglutaminase-like" evidence="2">
    <location>
        <begin position="390"/>
        <end position="461"/>
    </location>
</feature>
<name>A0A6H1WU88_9BACT</name>
<dbReference type="InterPro" id="IPR002931">
    <property type="entry name" value="Transglutaminase-like"/>
</dbReference>
<evidence type="ECO:0000256" key="1">
    <source>
        <dbReference type="SAM" id="Phobius"/>
    </source>
</evidence>
<dbReference type="Pfam" id="PF13559">
    <property type="entry name" value="DUF4129"/>
    <property type="match status" value="1"/>
</dbReference>
<dbReference type="RefSeq" id="WP_168720124.1">
    <property type="nucleotide sequence ID" value="NZ_CP042909.1"/>
</dbReference>
<keyword evidence="1" id="KW-1133">Transmembrane helix</keyword>
<dbReference type="InterPro" id="IPR038765">
    <property type="entry name" value="Papain-like_cys_pep_sf"/>
</dbReference>